<keyword evidence="16" id="KW-1133">Transmembrane helix</keyword>
<dbReference type="EC" id="2.7.11.1" evidence="13"/>
<dbReference type="Gene3D" id="3.30.200.20">
    <property type="entry name" value="Phosphorylase Kinase, domain 1"/>
    <property type="match status" value="1"/>
</dbReference>
<keyword evidence="16" id="KW-0812">Transmembrane</keyword>
<keyword evidence="10" id="KW-0325">Glycoprotein</keyword>
<sequence length="816" mass="92033">MIAKKRFLHSMFLLTLQFTSCTYMDAIKTNQTVKDGSLVISKENNFALGFFSLGNSSFRYLGIWYHKVPEQTVVWVANRGHPINGSSGFLSINQYGNLVLYGDSDRTVPVWSANCSVGYTCEAQLLDSGNLVLVQTTSKGVVWQSFDYPTDTMLAGMKLGLNRKTGQELFLTSWRSADDPATGDFSFKLYPSSLPQFFLYRGTKRYWRTASWPWRGQWQLYKESFVNIQDEVYFVYTPIDDSIILRIMVDHTGFLKVVTWHVSDHKWKEFWAAPKHQCDWYGKCGAYSTCEPVDITRYECACLPGYELKDARNWYLRDGSGGCVSKGLESSSVCDPGEGFVKVDKVLLPDSSFAVWVNTSMSRANCEKQCKMNCSCSAYAIVDAPGIARGCITWHGELMDTTYDRNDRYDLYVRVDALELAENARKSKGSHEKGLLTVLIPAVLSTSLIISVLGYLWLRKRGEKETWVANELRRSGNDVDLDFFKLSTLSAATKNFSPDNKLGEGGFGSVYKGQLPNGEEIAVKRLSKNSGQGIEEFTNEVKVIGKLQHRNLVKLVGCCIQGGEPMLIYEYLPNKSLDSFLFDETRELFLDWSTRFVIIVGIARGILYLHQDSRLRIIHRDLKCSNILLDAEMTPKISDFGMARIFGRDQIQDETRRVMGTFGYMSPEYAAFGKISVKSDVFSFGVMLLEIVSGKRNNRYNLQDSSLTLIGHVWELWREERALEIVDSSLQELYHPQEVLKCIQIGLLCVQENAMDRPSMLAVVFMLSSSEAAIPSPKEPAFIFREICSKPHTLIEVQEDDGGGGGGVELAINKHG</sequence>
<dbReference type="FunFam" id="1.10.510.10:FF:000060">
    <property type="entry name" value="G-type lectin S-receptor-like serine/threonine-protein kinase"/>
    <property type="match status" value="1"/>
</dbReference>
<comment type="catalytic activity">
    <reaction evidence="12 13">
        <text>L-seryl-[protein] + ATP = O-phospho-L-seryl-[protein] + ADP + H(+)</text>
        <dbReference type="Rhea" id="RHEA:17989"/>
        <dbReference type="Rhea" id="RHEA-COMP:9863"/>
        <dbReference type="Rhea" id="RHEA-COMP:11604"/>
        <dbReference type="ChEBI" id="CHEBI:15378"/>
        <dbReference type="ChEBI" id="CHEBI:29999"/>
        <dbReference type="ChEBI" id="CHEBI:30616"/>
        <dbReference type="ChEBI" id="CHEBI:83421"/>
        <dbReference type="ChEBI" id="CHEBI:456216"/>
        <dbReference type="EC" id="2.7.11.1"/>
    </reaction>
</comment>
<dbReference type="InterPro" id="IPR024171">
    <property type="entry name" value="SRK-like_kinase"/>
</dbReference>
<keyword evidence="8 13" id="KW-0067">ATP-binding</keyword>
<dbReference type="InterPro" id="IPR003609">
    <property type="entry name" value="Pan_app"/>
</dbReference>
<feature type="chain" id="PRO_5033311359" description="Receptor-like serine/threonine-protein kinase" evidence="17">
    <location>
        <begin position="27"/>
        <end position="816"/>
    </location>
</feature>
<dbReference type="GO" id="GO:0007165">
    <property type="term" value="P:signal transduction"/>
    <property type="evidence" value="ECO:0000318"/>
    <property type="project" value="GO_Central"/>
</dbReference>
<dbReference type="GO" id="GO:0048544">
    <property type="term" value="P:recognition of pollen"/>
    <property type="evidence" value="ECO:0007669"/>
    <property type="project" value="InterPro"/>
</dbReference>
<dbReference type="CDD" id="cd14066">
    <property type="entry name" value="STKc_IRAK"/>
    <property type="match status" value="1"/>
</dbReference>
<proteinExistence type="inferred from homology"/>
<comment type="subcellular location">
    <subcellularLocation>
        <location evidence="1">Cell membrane</location>
        <topology evidence="1">Single-pass type I membrane protein</topology>
    </subcellularLocation>
</comment>
<reference evidence="22" key="2">
    <citation type="submission" date="2017-07" db="EMBL/GenBank/DDBJ databases">
        <title>WGS assembly of Populus trichocarpa.</title>
        <authorList>
            <person name="Tuskan G."/>
            <person name="Difazio S."/>
            <person name="Jansson S."/>
            <person name="Bohlmann J."/>
            <person name="Grigoriev I."/>
            <person name="Hellsten U."/>
            <person name="Putnam N."/>
            <person name="Ralph S."/>
            <person name="Rombauts S."/>
            <person name="Salamov A."/>
            <person name="Schein J."/>
            <person name="Sterck L."/>
            <person name="Aerts A."/>
            <person name="Bhalerao R."/>
            <person name="Bhalerao R."/>
            <person name="Blaudez D."/>
            <person name="Boerjan W."/>
            <person name="Brun A."/>
            <person name="Brunner A."/>
            <person name="Busov V."/>
            <person name="Campbell M."/>
            <person name="Carlson J."/>
            <person name="Chalot M."/>
            <person name="Chapman J."/>
            <person name="Chen G."/>
            <person name="Cooper D."/>
            <person name="Coutinho P."/>
            <person name="Couturier J."/>
            <person name="Covert S."/>
            <person name="Cronk Q."/>
            <person name="Cunningham R."/>
            <person name="Davis J."/>
            <person name="Degroeve S."/>
            <person name="Dejardin A."/>
            <person name="Depamphilis C."/>
            <person name="Detter J."/>
            <person name="Dirks B."/>
            <person name="Dubchak I."/>
            <person name="Duplessis S."/>
            <person name="Ehlting J."/>
            <person name="Ellis B."/>
            <person name="Gendler K."/>
            <person name="Goodstein D."/>
            <person name="Gribskov M."/>
            <person name="Grimwood J."/>
            <person name="Groover A."/>
            <person name="Gunter L."/>
            <person name="Hamberger B."/>
            <person name="Heinze B."/>
            <person name="Helariutta Y."/>
            <person name="Henrissat B."/>
            <person name="Holligan D."/>
            <person name="Holt R."/>
            <person name="Huang W."/>
            <person name="Islam-Faridi N."/>
            <person name="Jones S."/>
            <person name="Jones-Rhoades M."/>
            <person name="Jorgensen R."/>
            <person name="Joshi C."/>
            <person name="Kangasjarvi J."/>
            <person name="Karlsson J."/>
            <person name="Kelleher C."/>
            <person name="Kirkpatrick R."/>
            <person name="Kirst M."/>
            <person name="Kohler A."/>
            <person name="Kalluri U."/>
            <person name="Larimer F."/>
            <person name="Leebens-Mack J."/>
            <person name="Leple J."/>
            <person name="Locascio P."/>
            <person name="Lou Y."/>
            <person name="Lucas S."/>
            <person name="Martin F."/>
            <person name="Montanini B."/>
            <person name="Napoli C."/>
            <person name="Nelson D."/>
            <person name="Nelson C."/>
            <person name="Nieminen K."/>
            <person name="Nilsson O."/>
            <person name="Pereda V."/>
            <person name="Peter G."/>
            <person name="Philippe R."/>
            <person name="Pilate G."/>
            <person name="Poliakov A."/>
            <person name="Razumovskaya J."/>
            <person name="Richardson P."/>
            <person name="Rinaldi C."/>
            <person name="Ritland K."/>
            <person name="Rouze P."/>
            <person name="Ryaboy D."/>
            <person name="Schmutz J."/>
            <person name="Schrader J."/>
            <person name="Segerman B."/>
            <person name="Shin H."/>
            <person name="Siddiqui A."/>
            <person name="Sterky F."/>
            <person name="Terry A."/>
            <person name="Tsai C."/>
            <person name="Uberbacher E."/>
            <person name="Unneberg P."/>
            <person name="Vahala J."/>
            <person name="Wall K."/>
            <person name="Wessler S."/>
            <person name="Yang G."/>
            <person name="Yin T."/>
            <person name="Douglas C."/>
            <person name="Marra M."/>
            <person name="Sandberg G."/>
            <person name="Van De Peer Y."/>
            <person name="Rokhsar D."/>
        </authorList>
    </citation>
    <scope>NUCLEOTIDE SEQUENCE</scope>
    <source>
        <strain evidence="22">Nisqually-1</strain>
    </source>
</reference>
<feature type="binding site" evidence="15">
    <location>
        <position position="524"/>
    </location>
    <ligand>
        <name>ATP</name>
        <dbReference type="ChEBI" id="CHEBI:30616"/>
    </ligand>
</feature>
<evidence type="ECO:0000256" key="8">
    <source>
        <dbReference type="ARBA" id="ARBA00022840"/>
    </source>
</evidence>
<evidence type="ECO:0000259" key="19">
    <source>
        <dbReference type="PROSITE" id="PS50026"/>
    </source>
</evidence>
<dbReference type="GO" id="GO:0006955">
    <property type="term" value="P:immune response"/>
    <property type="evidence" value="ECO:0000318"/>
    <property type="project" value="GO_Central"/>
</dbReference>
<keyword evidence="14" id="KW-0245">EGF-like domain</keyword>
<evidence type="ECO:0000256" key="10">
    <source>
        <dbReference type="ARBA" id="ARBA00023180"/>
    </source>
</evidence>
<dbReference type="PROSITE" id="PS00107">
    <property type="entry name" value="PROTEIN_KINASE_ATP"/>
    <property type="match status" value="1"/>
</dbReference>
<reference evidence="22 23" key="1">
    <citation type="journal article" date="2006" name="Science">
        <title>The genome of black cottonwood, Populus trichocarpa (Torr. &amp; Gray).</title>
        <authorList>
            <person name="Tuskan G.A."/>
            <person name="Difazio S."/>
            <person name="Jansson S."/>
            <person name="Bohlmann J."/>
            <person name="Grigoriev I."/>
            <person name="Hellsten U."/>
            <person name="Putnam N."/>
            <person name="Ralph S."/>
            <person name="Rombauts S."/>
            <person name="Salamov A."/>
            <person name="Schein J."/>
            <person name="Sterck L."/>
            <person name="Aerts A."/>
            <person name="Bhalerao R.R."/>
            <person name="Bhalerao R.P."/>
            <person name="Blaudez D."/>
            <person name="Boerjan W."/>
            <person name="Brun A."/>
            <person name="Brunner A."/>
            <person name="Busov V."/>
            <person name="Campbell M."/>
            <person name="Carlson J."/>
            <person name="Chalot M."/>
            <person name="Chapman J."/>
            <person name="Chen G.L."/>
            <person name="Cooper D."/>
            <person name="Coutinho P.M."/>
            <person name="Couturier J."/>
            <person name="Covert S."/>
            <person name="Cronk Q."/>
            <person name="Cunningham R."/>
            <person name="Davis J."/>
            <person name="Degroeve S."/>
            <person name="Dejardin A."/>
            <person name="Depamphilis C."/>
            <person name="Detter J."/>
            <person name="Dirks B."/>
            <person name="Dubchak I."/>
            <person name="Duplessis S."/>
            <person name="Ehlting J."/>
            <person name="Ellis B."/>
            <person name="Gendler K."/>
            <person name="Goodstein D."/>
            <person name="Gribskov M."/>
            <person name="Grimwood J."/>
            <person name="Groover A."/>
            <person name="Gunter L."/>
            <person name="Hamberger B."/>
            <person name="Heinze B."/>
            <person name="Helariutta Y."/>
            <person name="Henrissat B."/>
            <person name="Holligan D."/>
            <person name="Holt R."/>
            <person name="Huang W."/>
            <person name="Islam-Faridi N."/>
            <person name="Jones S."/>
            <person name="Jones-Rhoades M."/>
            <person name="Jorgensen R."/>
            <person name="Joshi C."/>
            <person name="Kangasjarvi J."/>
            <person name="Karlsson J."/>
            <person name="Kelleher C."/>
            <person name="Kirkpatrick R."/>
            <person name="Kirst M."/>
            <person name="Kohler A."/>
            <person name="Kalluri U."/>
            <person name="Larimer F."/>
            <person name="Leebens-Mack J."/>
            <person name="Leple J.C."/>
            <person name="Locascio P."/>
            <person name="Lou Y."/>
            <person name="Lucas S."/>
            <person name="Martin F."/>
            <person name="Montanini B."/>
            <person name="Napoli C."/>
            <person name="Nelson D.R."/>
            <person name="Nelson C."/>
            <person name="Nieminen K."/>
            <person name="Nilsson O."/>
            <person name="Pereda V."/>
            <person name="Peter G."/>
            <person name="Philippe R."/>
            <person name="Pilate G."/>
            <person name="Poliakov A."/>
            <person name="Razumovskaya J."/>
            <person name="Richardson P."/>
            <person name="Rinaldi C."/>
            <person name="Ritland K."/>
            <person name="Rouze P."/>
            <person name="Ryaboy D."/>
            <person name="Schmutz J."/>
            <person name="Schrader J."/>
            <person name="Segerman B."/>
            <person name="Shin H."/>
            <person name="Siddiqui A."/>
            <person name="Sterky F."/>
            <person name="Terry A."/>
            <person name="Tsai C.J."/>
            <person name="Uberbacher E."/>
            <person name="Unneberg P."/>
            <person name="Vahala J."/>
            <person name="Wall K."/>
            <person name="Wessler S."/>
            <person name="Yang G."/>
            <person name="Yin T."/>
            <person name="Douglas C."/>
            <person name="Marra M."/>
            <person name="Sandberg G."/>
            <person name="Van de Peer Y."/>
            <person name="Rokhsar D."/>
        </authorList>
    </citation>
    <scope>NUCLEOTIDE SEQUENCE [LARGE SCALE GENOMIC DNA]</scope>
    <source>
        <strain evidence="23">cv. Nisqually</strain>
        <strain evidence="22">Nisqually-1</strain>
    </source>
</reference>
<dbReference type="FunFam" id="2.90.10.10:FF:000005">
    <property type="entry name" value="G-type lectin S-receptor-like serine/threonine-protein kinase"/>
    <property type="match status" value="1"/>
</dbReference>
<feature type="domain" description="EGF-like" evidence="19">
    <location>
        <begin position="274"/>
        <end position="312"/>
    </location>
</feature>
<dbReference type="PANTHER" id="PTHR27002">
    <property type="entry name" value="RECEPTOR-LIKE SERINE/THREONINE-PROTEIN KINASE SD1-8"/>
    <property type="match status" value="1"/>
</dbReference>
<keyword evidence="6 13" id="KW-0547">Nucleotide-binding</keyword>
<keyword evidence="16" id="KW-0472">Membrane</keyword>
<dbReference type="FunFam" id="3.30.200.20:FF:000195">
    <property type="entry name" value="G-type lectin S-receptor-like serine/threonine-protein kinase"/>
    <property type="match status" value="1"/>
</dbReference>
<evidence type="ECO:0000256" key="2">
    <source>
        <dbReference type="ARBA" id="ARBA00022475"/>
    </source>
</evidence>
<evidence type="ECO:0000256" key="12">
    <source>
        <dbReference type="ARBA" id="ARBA00048679"/>
    </source>
</evidence>
<evidence type="ECO:0000256" key="15">
    <source>
        <dbReference type="PROSITE-ProRule" id="PRU10141"/>
    </source>
</evidence>
<dbReference type="CDD" id="cd00028">
    <property type="entry name" value="B_lectin"/>
    <property type="match status" value="1"/>
</dbReference>
<organism evidence="22 23">
    <name type="scientific">Populus trichocarpa</name>
    <name type="common">Western balsam poplar</name>
    <name type="synonym">Populus balsamifera subsp. trichocarpa</name>
    <dbReference type="NCBI Taxonomy" id="3694"/>
    <lineage>
        <taxon>Eukaryota</taxon>
        <taxon>Viridiplantae</taxon>
        <taxon>Streptophyta</taxon>
        <taxon>Embryophyta</taxon>
        <taxon>Tracheophyta</taxon>
        <taxon>Spermatophyta</taxon>
        <taxon>Magnoliopsida</taxon>
        <taxon>eudicotyledons</taxon>
        <taxon>Gunneridae</taxon>
        <taxon>Pentapetalae</taxon>
        <taxon>rosids</taxon>
        <taxon>fabids</taxon>
        <taxon>Malpighiales</taxon>
        <taxon>Salicaceae</taxon>
        <taxon>Saliceae</taxon>
        <taxon>Populus</taxon>
    </lineage>
</organism>
<keyword evidence="2" id="KW-1003">Cell membrane</keyword>
<dbReference type="Pfam" id="PF07714">
    <property type="entry name" value="PK_Tyr_Ser-Thr"/>
    <property type="match status" value="1"/>
</dbReference>
<dbReference type="InterPro" id="IPR008271">
    <property type="entry name" value="Ser/Thr_kinase_AS"/>
</dbReference>
<dbReference type="InterPro" id="IPR000719">
    <property type="entry name" value="Prot_kinase_dom"/>
</dbReference>
<evidence type="ECO:0000256" key="5">
    <source>
        <dbReference type="ARBA" id="ARBA00022729"/>
    </source>
</evidence>
<dbReference type="EMBL" id="CM009293">
    <property type="protein sequence ID" value="RQO88856.1"/>
    <property type="molecule type" value="Genomic_DNA"/>
</dbReference>
<dbReference type="GO" id="GO:0005524">
    <property type="term" value="F:ATP binding"/>
    <property type="evidence" value="ECO:0007669"/>
    <property type="project" value="UniProtKB-UniRule"/>
</dbReference>
<evidence type="ECO:0000259" key="20">
    <source>
        <dbReference type="PROSITE" id="PS50927"/>
    </source>
</evidence>
<evidence type="ECO:0000256" key="1">
    <source>
        <dbReference type="ARBA" id="ARBA00004251"/>
    </source>
</evidence>
<name>A0A2K2AP04_POPTR</name>
<dbReference type="Pfam" id="PF08276">
    <property type="entry name" value="PAN_2"/>
    <property type="match status" value="1"/>
</dbReference>
<keyword evidence="4 13" id="KW-0808">Transferase</keyword>
<dbReference type="GO" id="GO:0005886">
    <property type="term" value="C:plasma membrane"/>
    <property type="evidence" value="ECO:0000318"/>
    <property type="project" value="GO_Central"/>
</dbReference>
<dbReference type="PROSITE" id="PS50011">
    <property type="entry name" value="PROTEIN_KINASE_DOM"/>
    <property type="match status" value="1"/>
</dbReference>
<dbReference type="Proteomes" id="UP000006729">
    <property type="component" value="Chromosome 4"/>
</dbReference>
<dbReference type="InterPro" id="IPR036426">
    <property type="entry name" value="Bulb-type_lectin_dom_sf"/>
</dbReference>
<dbReference type="InterPro" id="IPR001480">
    <property type="entry name" value="Bulb-type_lectin_dom"/>
</dbReference>
<evidence type="ECO:0000256" key="6">
    <source>
        <dbReference type="ARBA" id="ARBA00022741"/>
    </source>
</evidence>
<dbReference type="PROSITE" id="PS50948">
    <property type="entry name" value="PAN"/>
    <property type="match status" value="1"/>
</dbReference>
<evidence type="ECO:0000256" key="4">
    <source>
        <dbReference type="ARBA" id="ARBA00022679"/>
    </source>
</evidence>
<dbReference type="PROSITE" id="PS50026">
    <property type="entry name" value="EGF_3"/>
    <property type="match status" value="1"/>
</dbReference>
<feature type="domain" description="Protein kinase" evidence="18">
    <location>
        <begin position="496"/>
        <end position="782"/>
    </location>
</feature>
<evidence type="ECO:0000256" key="16">
    <source>
        <dbReference type="SAM" id="Phobius"/>
    </source>
</evidence>
<dbReference type="EMBL" id="CM009293">
    <property type="protein sequence ID" value="PNT39261.2"/>
    <property type="molecule type" value="Genomic_DNA"/>
</dbReference>
<dbReference type="EMBL" id="CM009293">
    <property type="protein sequence ID" value="RQO88855.1"/>
    <property type="molecule type" value="Genomic_DNA"/>
</dbReference>
<dbReference type="Gene3D" id="1.10.510.10">
    <property type="entry name" value="Transferase(Phosphotransferase) domain 1"/>
    <property type="match status" value="1"/>
</dbReference>
<dbReference type="InParanoid" id="A0A2K2AP04"/>
<keyword evidence="3 13" id="KW-0723">Serine/threonine-protein kinase</keyword>
<dbReference type="SUPFAM" id="SSF51110">
    <property type="entry name" value="alpha-D-mannose-specific plant lectins"/>
    <property type="match status" value="1"/>
</dbReference>
<evidence type="ECO:0000256" key="13">
    <source>
        <dbReference type="PIRNR" id="PIRNR000641"/>
    </source>
</evidence>
<dbReference type="AlphaFoldDB" id="A0A2K2AP04"/>
<feature type="transmembrane region" description="Helical" evidence="16">
    <location>
        <begin position="435"/>
        <end position="458"/>
    </location>
</feature>
<evidence type="ECO:0000259" key="18">
    <source>
        <dbReference type="PROSITE" id="PS50011"/>
    </source>
</evidence>
<dbReference type="Pfam" id="PF00954">
    <property type="entry name" value="S_locus_glycop"/>
    <property type="match status" value="1"/>
</dbReference>
<protein>
    <recommendedName>
        <fullName evidence="13">Receptor-like serine/threonine-protein kinase</fullName>
        <ecNumber evidence="13">2.7.11.1</ecNumber>
    </recommendedName>
</protein>
<feature type="domain" description="Apple" evidence="21">
    <location>
        <begin position="334"/>
        <end position="416"/>
    </location>
</feature>
<keyword evidence="23" id="KW-1185">Reference proteome</keyword>
<dbReference type="InterPro" id="IPR011009">
    <property type="entry name" value="Kinase-like_dom_sf"/>
</dbReference>
<comment type="caution">
    <text evidence="14">Lacks conserved residue(s) required for the propagation of feature annotation.</text>
</comment>
<dbReference type="InterPro" id="IPR001245">
    <property type="entry name" value="Ser-Thr/Tyr_kinase_cat_dom"/>
</dbReference>
<evidence type="ECO:0000256" key="9">
    <source>
        <dbReference type="ARBA" id="ARBA00023157"/>
    </source>
</evidence>
<dbReference type="InterPro" id="IPR000858">
    <property type="entry name" value="S_locus_glycoprot_dom"/>
</dbReference>
<dbReference type="SMART" id="SM00220">
    <property type="entry name" value="S_TKc"/>
    <property type="match status" value="1"/>
</dbReference>
<gene>
    <name evidence="22" type="ORF">POPTR_004G028300</name>
</gene>
<evidence type="ECO:0000256" key="11">
    <source>
        <dbReference type="ARBA" id="ARBA00047899"/>
    </source>
</evidence>
<evidence type="ECO:0000256" key="7">
    <source>
        <dbReference type="ARBA" id="ARBA00022777"/>
    </source>
</evidence>
<dbReference type="Pfam" id="PF01453">
    <property type="entry name" value="B_lectin"/>
    <property type="match status" value="1"/>
</dbReference>
<dbReference type="SUPFAM" id="SSF56112">
    <property type="entry name" value="Protein kinase-like (PK-like)"/>
    <property type="match status" value="1"/>
</dbReference>
<evidence type="ECO:0000313" key="22">
    <source>
        <dbReference type="EMBL" id="PNT39261.2"/>
    </source>
</evidence>
<dbReference type="CDD" id="cd01098">
    <property type="entry name" value="PAN_AP_plant"/>
    <property type="match status" value="1"/>
</dbReference>
<evidence type="ECO:0000256" key="14">
    <source>
        <dbReference type="PROSITE-ProRule" id="PRU00076"/>
    </source>
</evidence>
<dbReference type="InterPro" id="IPR017441">
    <property type="entry name" value="Protein_kinase_ATP_BS"/>
</dbReference>
<keyword evidence="7 13" id="KW-0418">Kinase</keyword>
<dbReference type="PROSITE" id="PS00108">
    <property type="entry name" value="PROTEIN_KINASE_ST"/>
    <property type="match status" value="1"/>
</dbReference>
<accession>A0A2K2AP04</accession>
<evidence type="ECO:0000256" key="3">
    <source>
        <dbReference type="ARBA" id="ARBA00022527"/>
    </source>
</evidence>
<dbReference type="SMART" id="SM00108">
    <property type="entry name" value="B_lectin"/>
    <property type="match status" value="1"/>
</dbReference>
<dbReference type="GO" id="GO:0004674">
    <property type="term" value="F:protein serine/threonine kinase activity"/>
    <property type="evidence" value="ECO:0000318"/>
    <property type="project" value="GO_Central"/>
</dbReference>
<feature type="domain" description="Bulb-type lectin" evidence="20">
    <location>
        <begin position="24"/>
        <end position="146"/>
    </location>
</feature>
<evidence type="ECO:0000313" key="23">
    <source>
        <dbReference type="Proteomes" id="UP000006729"/>
    </source>
</evidence>
<feature type="signal peptide" evidence="17">
    <location>
        <begin position="1"/>
        <end position="26"/>
    </location>
</feature>
<dbReference type="PIRSF" id="PIRSF000641">
    <property type="entry name" value="SRK"/>
    <property type="match status" value="1"/>
</dbReference>
<dbReference type="PANTHER" id="PTHR27002:SF839">
    <property type="entry name" value="NON-SPECIFIC SERINE_THREONINE PROTEIN KINASE"/>
    <property type="match status" value="1"/>
</dbReference>
<evidence type="ECO:0000259" key="21">
    <source>
        <dbReference type="PROSITE" id="PS50948"/>
    </source>
</evidence>
<dbReference type="Gene3D" id="2.90.10.10">
    <property type="entry name" value="Bulb-type lectin domain"/>
    <property type="match status" value="1"/>
</dbReference>
<keyword evidence="5 17" id="KW-0732">Signal</keyword>
<dbReference type="SMART" id="SM00473">
    <property type="entry name" value="PAN_AP"/>
    <property type="match status" value="1"/>
</dbReference>
<keyword evidence="9" id="KW-1015">Disulfide bond</keyword>
<comment type="similarity">
    <text evidence="13">Belongs to the protein kinase superfamily. Ser/Thr protein kinase family.</text>
</comment>
<evidence type="ECO:0000256" key="17">
    <source>
        <dbReference type="SAM" id="SignalP"/>
    </source>
</evidence>
<comment type="catalytic activity">
    <reaction evidence="11 13">
        <text>L-threonyl-[protein] + ATP = O-phospho-L-threonyl-[protein] + ADP + H(+)</text>
        <dbReference type="Rhea" id="RHEA:46608"/>
        <dbReference type="Rhea" id="RHEA-COMP:11060"/>
        <dbReference type="Rhea" id="RHEA-COMP:11605"/>
        <dbReference type="ChEBI" id="CHEBI:15378"/>
        <dbReference type="ChEBI" id="CHEBI:30013"/>
        <dbReference type="ChEBI" id="CHEBI:30616"/>
        <dbReference type="ChEBI" id="CHEBI:61977"/>
        <dbReference type="ChEBI" id="CHEBI:456216"/>
        <dbReference type="EC" id="2.7.11.1"/>
    </reaction>
</comment>
<dbReference type="InterPro" id="IPR000742">
    <property type="entry name" value="EGF"/>
</dbReference>
<dbReference type="PROSITE" id="PS50927">
    <property type="entry name" value="BULB_LECTIN"/>
    <property type="match status" value="1"/>
</dbReference>